<gene>
    <name evidence="1" type="ORF">D1Z90_15650</name>
</gene>
<reference evidence="1 2" key="2">
    <citation type="submission" date="2019-01" db="EMBL/GenBank/DDBJ databases">
        <title>Motilimonas pumilus sp. nov., isolated from the gut of sea cucumber (Apostichopus japonicus).</title>
        <authorList>
            <person name="Wang F.-Q."/>
            <person name="Ren L.-H."/>
            <person name="Lin Y.-W."/>
            <person name="Sun G.-H."/>
            <person name="Du Z.-J."/>
            <person name="Zhao J.-X."/>
            <person name="Liu X.-J."/>
            <person name="Liu L.-J."/>
        </authorList>
    </citation>
    <scope>NUCLEOTIDE SEQUENCE [LARGE SCALE GENOMIC DNA]</scope>
    <source>
        <strain evidence="1 2">PLHSC7-2</strain>
    </source>
</reference>
<evidence type="ECO:0000313" key="2">
    <source>
        <dbReference type="Proteomes" id="UP000283255"/>
    </source>
</evidence>
<comment type="caution">
    <text evidence="1">The sequence shown here is derived from an EMBL/GenBank/DDBJ whole genome shotgun (WGS) entry which is preliminary data.</text>
</comment>
<keyword evidence="2" id="KW-1185">Reference proteome</keyword>
<evidence type="ECO:0000313" key="1">
    <source>
        <dbReference type="EMBL" id="RJG41926.1"/>
    </source>
</evidence>
<dbReference type="Gene3D" id="1.20.120.740">
    <property type="entry name" value="YgfB uncharacterised protein family UPF0149, PF03695"/>
    <property type="match status" value="1"/>
</dbReference>
<dbReference type="SUPFAM" id="SSF101327">
    <property type="entry name" value="YgfB-like"/>
    <property type="match status" value="1"/>
</dbReference>
<protein>
    <submittedName>
        <fullName evidence="1">YecA family protein</fullName>
    </submittedName>
</protein>
<dbReference type="Proteomes" id="UP000283255">
    <property type="component" value="Unassembled WGS sequence"/>
</dbReference>
<accession>A0A418YBS8</accession>
<dbReference type="AlphaFoldDB" id="A0A418YBS8"/>
<dbReference type="EMBL" id="QZCH01000023">
    <property type="protein sequence ID" value="RJG41926.1"/>
    <property type="molecule type" value="Genomic_DNA"/>
</dbReference>
<proteinExistence type="predicted"/>
<name>A0A418YBS8_9GAMM</name>
<reference evidence="1 2" key="1">
    <citation type="submission" date="2018-09" db="EMBL/GenBank/DDBJ databases">
        <authorList>
            <person name="Wang F."/>
        </authorList>
    </citation>
    <scope>NUCLEOTIDE SEQUENCE [LARGE SCALE GENOMIC DNA]</scope>
    <source>
        <strain evidence="1 2">PLHSC7-2</strain>
    </source>
</reference>
<organism evidence="1 2">
    <name type="scientific">Motilimonas pumila</name>
    <dbReference type="NCBI Taxonomy" id="2303987"/>
    <lineage>
        <taxon>Bacteria</taxon>
        <taxon>Pseudomonadati</taxon>
        <taxon>Pseudomonadota</taxon>
        <taxon>Gammaproteobacteria</taxon>
        <taxon>Alteromonadales</taxon>
        <taxon>Alteromonadales genera incertae sedis</taxon>
        <taxon>Motilimonas</taxon>
    </lineage>
</organism>
<dbReference type="NCBIfam" id="TIGR02292">
    <property type="entry name" value="ygfB_yecA"/>
    <property type="match status" value="1"/>
</dbReference>
<dbReference type="InterPro" id="IPR036255">
    <property type="entry name" value="YgfB-like_sf"/>
</dbReference>
<dbReference type="InterPro" id="IPR011978">
    <property type="entry name" value="YgfB-like"/>
</dbReference>
<sequence length="222" mass="24508">MPLLPNWNLLVELASTLSQQDEVLLSAWLNSAETPTNTFSLMAVKGFFFALVAAPQPVETETWLASILGGELPDDVAEDKLFALITLHNQIGQQVYEDGFSLPEQLEYSEEFSANFLAGHPLHEWCLGFALGAAFYAQDMLDALPEDDELFEAFSMAYMTLSFFANKSSAETIVEIQGEGDLHVFSKEIYELMPDFSAGFAALVEETALASGVIAEDDWEDE</sequence>
<dbReference type="Pfam" id="PF03695">
    <property type="entry name" value="UPF0149"/>
    <property type="match status" value="1"/>
</dbReference>